<keyword evidence="7 9" id="KW-0511">Multifunctional enzyme</keyword>
<evidence type="ECO:0000256" key="6">
    <source>
        <dbReference type="ARBA" id="ARBA00023160"/>
    </source>
</evidence>
<evidence type="ECO:0000259" key="11">
    <source>
        <dbReference type="Pfam" id="PF08545"/>
    </source>
</evidence>
<sequence>MEQKHEWGKFMTTKIIGTGSAVPDRVVTNDDLAKIVDTSDEWIQSRTGIRERRIAESESGTTDLAIKAAMAALKDSGISADELDIIVLATSSPDRCFPSGACEVQAAIGAHGAIAFDLSAACSGFIYGFHTISAFFQAGIYKTGLIIGADTLSKLIDWTDRGTCVLFGDGAGAAVVRAEDKGKLYMTMGADGTRGNALECVSRTTGNFLIGNKPETGYMTMDGQEVFRFAVKTVPEAILEVLSESGTDLSEIKYFILHQANYRIFESIAKRLKVPMEKFPTNLERYGNTSGASVPLLLDELNKTGKLQQGDKIVLAGFGAGLTWGATLMEW</sequence>
<evidence type="ECO:0000259" key="10">
    <source>
        <dbReference type="Pfam" id="PF08541"/>
    </source>
</evidence>
<evidence type="ECO:0000256" key="2">
    <source>
        <dbReference type="ARBA" id="ARBA00022516"/>
    </source>
</evidence>
<dbReference type="Gene3D" id="3.40.47.10">
    <property type="match status" value="1"/>
</dbReference>
<dbReference type="Pfam" id="PF08545">
    <property type="entry name" value="ACP_syn_III"/>
    <property type="match status" value="1"/>
</dbReference>
<dbReference type="CDD" id="cd00830">
    <property type="entry name" value="KAS_III"/>
    <property type="match status" value="1"/>
</dbReference>
<dbReference type="Pfam" id="PF08541">
    <property type="entry name" value="ACP_syn_III_C"/>
    <property type="match status" value="1"/>
</dbReference>
<evidence type="ECO:0000256" key="9">
    <source>
        <dbReference type="HAMAP-Rule" id="MF_01815"/>
    </source>
</evidence>
<dbReference type="EMBL" id="BRPJ01000077">
    <property type="protein sequence ID" value="GLB31832.1"/>
    <property type="molecule type" value="Genomic_DNA"/>
</dbReference>
<evidence type="ECO:0000256" key="8">
    <source>
        <dbReference type="ARBA" id="ARBA00023315"/>
    </source>
</evidence>
<dbReference type="InterPro" id="IPR013751">
    <property type="entry name" value="ACP_syn_III_N"/>
</dbReference>
<feature type="domain" description="Beta-ketoacyl-[acyl-carrier-protein] synthase III N-terminal" evidence="11">
    <location>
        <begin position="116"/>
        <end position="192"/>
    </location>
</feature>
<evidence type="ECO:0000256" key="1">
    <source>
        <dbReference type="ARBA" id="ARBA00008642"/>
    </source>
</evidence>
<dbReference type="HAMAP" id="MF_01815">
    <property type="entry name" value="FabH"/>
    <property type="match status" value="1"/>
</dbReference>
<feature type="domain" description="Beta-ketoacyl-[acyl-carrier-protein] synthase III C-terminal" evidence="10">
    <location>
        <begin position="242"/>
        <end position="331"/>
    </location>
</feature>
<dbReference type="PANTHER" id="PTHR43091">
    <property type="entry name" value="3-OXOACYL-[ACYL-CARRIER-PROTEIN] SYNTHASE"/>
    <property type="match status" value="1"/>
</dbReference>
<evidence type="ECO:0000256" key="5">
    <source>
        <dbReference type="ARBA" id="ARBA00023098"/>
    </source>
</evidence>
<organism evidence="12 13">
    <name type="scientific">Lacrimispora amygdalina</name>
    <dbReference type="NCBI Taxonomy" id="253257"/>
    <lineage>
        <taxon>Bacteria</taxon>
        <taxon>Bacillati</taxon>
        <taxon>Bacillota</taxon>
        <taxon>Clostridia</taxon>
        <taxon>Lachnospirales</taxon>
        <taxon>Lachnospiraceae</taxon>
        <taxon>Lacrimispora</taxon>
    </lineage>
</organism>
<feature type="region of interest" description="ACP-binding" evidence="9">
    <location>
        <begin position="259"/>
        <end position="263"/>
    </location>
</feature>
<comment type="subcellular location">
    <subcellularLocation>
        <location evidence="9">Cytoplasm</location>
    </subcellularLocation>
</comment>
<proteinExistence type="inferred from homology"/>
<comment type="catalytic activity">
    <reaction evidence="9">
        <text>malonyl-[ACP] + acetyl-CoA + H(+) = 3-oxobutanoyl-[ACP] + CO2 + CoA</text>
        <dbReference type="Rhea" id="RHEA:12080"/>
        <dbReference type="Rhea" id="RHEA-COMP:9623"/>
        <dbReference type="Rhea" id="RHEA-COMP:9625"/>
        <dbReference type="ChEBI" id="CHEBI:15378"/>
        <dbReference type="ChEBI" id="CHEBI:16526"/>
        <dbReference type="ChEBI" id="CHEBI:57287"/>
        <dbReference type="ChEBI" id="CHEBI:57288"/>
        <dbReference type="ChEBI" id="CHEBI:78449"/>
        <dbReference type="ChEBI" id="CHEBI:78450"/>
        <dbReference type="EC" id="2.3.1.180"/>
    </reaction>
</comment>
<comment type="function">
    <text evidence="9">Catalyzes the condensation reaction of fatty acid synthesis by the addition to an acyl acceptor of two carbons from malonyl-ACP. Catalyzes the first condensation reaction which initiates fatty acid synthesis and may therefore play a role in governing the total rate of fatty acid production. Possesses both acetoacetyl-ACP synthase and acetyl transacylase activities. Its substrate specificity determines the biosynthesis of branched-chain and/or straight-chain of fatty acids.</text>
</comment>
<evidence type="ECO:0000313" key="13">
    <source>
        <dbReference type="Proteomes" id="UP001419084"/>
    </source>
</evidence>
<gene>
    <name evidence="9 12" type="primary">fabH</name>
    <name evidence="12" type="ORF">LAD12857_37550</name>
</gene>
<dbReference type="InterPro" id="IPR004655">
    <property type="entry name" value="FabH"/>
</dbReference>
<accession>A0ABQ5MAH8</accession>
<dbReference type="InterPro" id="IPR016039">
    <property type="entry name" value="Thiolase-like"/>
</dbReference>
<comment type="pathway">
    <text evidence="9">Lipid metabolism; fatty acid biosynthesis.</text>
</comment>
<keyword evidence="4 9" id="KW-0276">Fatty acid metabolism</keyword>
<evidence type="ECO:0000256" key="4">
    <source>
        <dbReference type="ARBA" id="ARBA00022832"/>
    </source>
</evidence>
<comment type="domain">
    <text evidence="9">The last Arg residue of the ACP-binding site is essential for the weak association between ACP/AcpP and FabH.</text>
</comment>
<feature type="active site" evidence="9">
    <location>
        <position position="122"/>
    </location>
</feature>
<evidence type="ECO:0000256" key="7">
    <source>
        <dbReference type="ARBA" id="ARBA00023268"/>
    </source>
</evidence>
<dbReference type="InterPro" id="IPR013747">
    <property type="entry name" value="ACP_syn_III_C"/>
</dbReference>
<comment type="subunit">
    <text evidence="9">Homodimer.</text>
</comment>
<name>A0ABQ5MAH8_9FIRM</name>
<dbReference type="SUPFAM" id="SSF53901">
    <property type="entry name" value="Thiolase-like"/>
    <property type="match status" value="1"/>
</dbReference>
<feature type="active site" evidence="9">
    <location>
        <position position="288"/>
    </location>
</feature>
<dbReference type="PANTHER" id="PTHR43091:SF1">
    <property type="entry name" value="BETA-KETOACYL-[ACYL-CARRIER-PROTEIN] SYNTHASE III, CHLOROPLASTIC"/>
    <property type="match status" value="1"/>
</dbReference>
<protein>
    <recommendedName>
        <fullName evidence="9">Beta-ketoacyl-[acyl-carrier-protein] synthase III</fullName>
        <shortName evidence="9">Beta-ketoacyl-ACP synthase III</shortName>
        <shortName evidence="9">KAS III</shortName>
        <ecNumber evidence="9">2.3.1.180</ecNumber>
    </recommendedName>
    <alternativeName>
        <fullName evidence="9">3-oxoacyl-[acyl-carrier-protein] synthase 3</fullName>
    </alternativeName>
    <alternativeName>
        <fullName evidence="9">3-oxoacyl-[acyl-carrier-protein] synthase III</fullName>
    </alternativeName>
</protein>
<dbReference type="NCBIfam" id="TIGR00747">
    <property type="entry name" value="fabH"/>
    <property type="match status" value="1"/>
</dbReference>
<keyword evidence="5 9" id="KW-0443">Lipid metabolism</keyword>
<feature type="active site" evidence="9">
    <location>
        <position position="258"/>
    </location>
</feature>
<evidence type="ECO:0000256" key="3">
    <source>
        <dbReference type="ARBA" id="ARBA00022679"/>
    </source>
</evidence>
<dbReference type="Proteomes" id="UP001419084">
    <property type="component" value="Unassembled WGS sequence"/>
</dbReference>
<keyword evidence="8 9" id="KW-0012">Acyltransferase</keyword>
<keyword evidence="2 9" id="KW-0444">Lipid biosynthesis</keyword>
<dbReference type="NCBIfam" id="NF006829">
    <property type="entry name" value="PRK09352.1"/>
    <property type="match status" value="1"/>
</dbReference>
<keyword evidence="13" id="KW-1185">Reference proteome</keyword>
<comment type="similarity">
    <text evidence="1 9">Belongs to the thiolase-like superfamily. FabH family.</text>
</comment>
<comment type="caution">
    <text evidence="12">The sequence shown here is derived from an EMBL/GenBank/DDBJ whole genome shotgun (WGS) entry which is preliminary data.</text>
</comment>
<dbReference type="EC" id="2.3.1.180" evidence="9"/>
<reference evidence="12 13" key="1">
    <citation type="journal article" date="2024" name="Int. J. Syst. Evol. Microbiol.">
        <title>Lacrimispora brassicae sp. nov. isolated from fermented cabbage, and proposal of Clostridium indicum Gundawar et al. 2019 and Clostridium methoxybenzovorans Mechichi et al. 1999 as heterotypic synonyms of Lacrimispora amygdalina (Parshina et al. 2003) Haas and Blanchard 2020 and Lacrimispora indolis (McClung and McCoy 1957) Haas and Blanchard 2020, respectively.</title>
        <authorList>
            <person name="Kobayashi H."/>
            <person name="Tanizawa Y."/>
            <person name="Sakamoto M."/>
            <person name="Ohkuma M."/>
            <person name="Tohno M."/>
        </authorList>
    </citation>
    <scope>NUCLEOTIDE SEQUENCE [LARGE SCALE GENOMIC DNA]</scope>
    <source>
        <strain evidence="12 13">DSM 12857</strain>
    </source>
</reference>
<keyword evidence="9" id="KW-0963">Cytoplasm</keyword>
<evidence type="ECO:0000313" key="12">
    <source>
        <dbReference type="EMBL" id="GLB31832.1"/>
    </source>
</evidence>
<keyword evidence="3 9" id="KW-0808">Transferase</keyword>
<keyword evidence="6 9" id="KW-0275">Fatty acid biosynthesis</keyword>